<evidence type="ECO:0000313" key="2">
    <source>
        <dbReference type="EMBL" id="APZ54113.1"/>
    </source>
</evidence>
<dbReference type="EMBL" id="CP015093">
    <property type="protein sequence ID" value="APZ54113.1"/>
    <property type="molecule type" value="Genomic_DNA"/>
</dbReference>
<proteinExistence type="predicted"/>
<sequence length="141" mass="16107">MTPLNWPSELDKPERNSWNAGWNDPRQKRRGETGGPRYRRRYSAVAKPVSLSLVCTRLQKGVFDRFFEQDTNFGSRVFRMPDPTTDGWAMLDENGTAVLDENGVPILMSAQWLCLFGAELPKETVVEQVKFRLTFTVAVLP</sequence>
<gene>
    <name evidence="2" type="ORF">Ga0080574_TMP3779</name>
</gene>
<evidence type="ECO:0000256" key="1">
    <source>
        <dbReference type="SAM" id="MobiDB-lite"/>
    </source>
</evidence>
<dbReference type="AlphaFoldDB" id="A0A1P8UXL2"/>
<organism evidence="2 3">
    <name type="scientific">Salipiger abyssi</name>
    <dbReference type="NCBI Taxonomy" id="1250539"/>
    <lineage>
        <taxon>Bacteria</taxon>
        <taxon>Pseudomonadati</taxon>
        <taxon>Pseudomonadota</taxon>
        <taxon>Alphaproteobacteria</taxon>
        <taxon>Rhodobacterales</taxon>
        <taxon>Roseobacteraceae</taxon>
        <taxon>Salipiger</taxon>
    </lineage>
</organism>
<reference evidence="2 3" key="1">
    <citation type="submission" date="2016-04" db="EMBL/GenBank/DDBJ databases">
        <title>Deep-sea bacteria in the southern Pacific.</title>
        <authorList>
            <person name="Tang K."/>
        </authorList>
    </citation>
    <scope>NUCLEOTIDE SEQUENCE [LARGE SCALE GENOMIC DNA]</scope>
    <source>
        <strain evidence="2 3">JLT2014</strain>
    </source>
</reference>
<protein>
    <submittedName>
        <fullName evidence="2">Uncharacterized protein</fullName>
    </submittedName>
</protein>
<dbReference type="Proteomes" id="UP000187059">
    <property type="component" value="Chromosome"/>
</dbReference>
<evidence type="ECO:0000313" key="3">
    <source>
        <dbReference type="Proteomes" id="UP000187059"/>
    </source>
</evidence>
<keyword evidence="3" id="KW-1185">Reference proteome</keyword>
<accession>A0A1P8UXL2</accession>
<dbReference type="STRING" id="1250539.Ga0080574_TMP3779"/>
<dbReference type="RefSeq" id="WP_076703318.1">
    <property type="nucleotide sequence ID" value="NZ_CP015093.1"/>
</dbReference>
<name>A0A1P8UXL2_9RHOB</name>
<feature type="region of interest" description="Disordered" evidence="1">
    <location>
        <begin position="1"/>
        <end position="37"/>
    </location>
</feature>
<dbReference type="KEGG" id="paby:Ga0080574_TMP3779"/>
<dbReference type="OrthoDB" id="7858450at2"/>